<keyword evidence="5" id="KW-1185">Reference proteome</keyword>
<dbReference type="eggNOG" id="KOG1676">
    <property type="taxonomic scope" value="Eukaryota"/>
</dbReference>
<keyword evidence="1" id="KW-0694">RNA-binding</keyword>
<dbReference type="KEGG" id="mis:MICPUN_57067"/>
<feature type="compositionally biased region" description="Basic residues" evidence="2">
    <location>
        <begin position="50"/>
        <end position="95"/>
    </location>
</feature>
<dbReference type="InterPro" id="IPR050923">
    <property type="entry name" value="Cell_Proc_Reg/RNA_Proc"/>
</dbReference>
<evidence type="ECO:0000313" key="5">
    <source>
        <dbReference type="Proteomes" id="UP000002009"/>
    </source>
</evidence>
<protein>
    <submittedName>
        <fullName evidence="4">KH domain-containing protein</fullName>
    </submittedName>
</protein>
<evidence type="ECO:0000259" key="3">
    <source>
        <dbReference type="PROSITE" id="PS50006"/>
    </source>
</evidence>
<dbReference type="SMART" id="SM00322">
    <property type="entry name" value="KH"/>
    <property type="match status" value="2"/>
</dbReference>
<dbReference type="InterPro" id="IPR036612">
    <property type="entry name" value="KH_dom_type_1_sf"/>
</dbReference>
<dbReference type="STRING" id="296587.C1E209"/>
<dbReference type="GeneID" id="8242188"/>
<dbReference type="Gene3D" id="2.60.200.20">
    <property type="match status" value="1"/>
</dbReference>
<evidence type="ECO:0000313" key="4">
    <source>
        <dbReference type="EMBL" id="ACO61838.1"/>
    </source>
</evidence>
<dbReference type="EMBL" id="CP001324">
    <property type="protein sequence ID" value="ACO61838.1"/>
    <property type="molecule type" value="Genomic_DNA"/>
</dbReference>
<dbReference type="GO" id="GO:0003723">
    <property type="term" value="F:RNA binding"/>
    <property type="evidence" value="ECO:0007669"/>
    <property type="project" value="UniProtKB-UniRule"/>
</dbReference>
<feature type="compositionally biased region" description="Basic and acidic residues" evidence="2">
    <location>
        <begin position="1"/>
        <end position="11"/>
    </location>
</feature>
<evidence type="ECO:0000256" key="2">
    <source>
        <dbReference type="SAM" id="MobiDB-lite"/>
    </source>
</evidence>
<dbReference type="Pfam" id="PF00013">
    <property type="entry name" value="KH_1"/>
    <property type="match status" value="2"/>
</dbReference>
<dbReference type="InterPro" id="IPR008984">
    <property type="entry name" value="SMAD_FHA_dom_sf"/>
</dbReference>
<dbReference type="OMA" id="HEECKGE"/>
<dbReference type="Gene3D" id="3.30.1370.10">
    <property type="entry name" value="K Homology domain, type 1"/>
    <property type="match status" value="2"/>
</dbReference>
<feature type="domain" description="FHA" evidence="3">
    <location>
        <begin position="372"/>
        <end position="436"/>
    </location>
</feature>
<name>C1E209_MICCC</name>
<organism evidence="4 5">
    <name type="scientific">Micromonas commoda (strain RCC299 / NOUM17 / CCMP2709)</name>
    <name type="common">Picoplanktonic green alga</name>
    <dbReference type="NCBI Taxonomy" id="296587"/>
    <lineage>
        <taxon>Eukaryota</taxon>
        <taxon>Viridiplantae</taxon>
        <taxon>Chlorophyta</taxon>
        <taxon>Mamiellophyceae</taxon>
        <taxon>Mamiellales</taxon>
        <taxon>Mamiellaceae</taxon>
        <taxon>Micromonas</taxon>
    </lineage>
</organism>
<dbReference type="InParanoid" id="C1E209"/>
<feature type="region of interest" description="Disordered" evidence="2">
    <location>
        <begin position="184"/>
        <end position="210"/>
    </location>
</feature>
<dbReference type="SUPFAM" id="SSF49879">
    <property type="entry name" value="SMAD/FHA domain"/>
    <property type="match status" value="1"/>
</dbReference>
<dbReference type="Proteomes" id="UP000002009">
    <property type="component" value="Chromosome 3"/>
</dbReference>
<feature type="compositionally biased region" description="Gly residues" evidence="2">
    <location>
        <begin position="184"/>
        <end position="198"/>
    </location>
</feature>
<dbReference type="InterPro" id="IPR000253">
    <property type="entry name" value="FHA_dom"/>
</dbReference>
<dbReference type="eggNOG" id="KOG1882">
    <property type="taxonomic scope" value="Eukaryota"/>
</dbReference>
<feature type="region of interest" description="Disordered" evidence="2">
    <location>
        <begin position="1"/>
        <end position="116"/>
    </location>
</feature>
<dbReference type="PROSITE" id="PS50084">
    <property type="entry name" value="KH_TYPE_1"/>
    <property type="match status" value="2"/>
</dbReference>
<dbReference type="InterPro" id="IPR004087">
    <property type="entry name" value="KH_dom"/>
</dbReference>
<dbReference type="CDD" id="cd00105">
    <property type="entry name" value="KH-I"/>
    <property type="match status" value="1"/>
</dbReference>
<feature type="region of interest" description="Disordered" evidence="2">
    <location>
        <begin position="268"/>
        <end position="318"/>
    </location>
</feature>
<dbReference type="Pfam" id="PF00498">
    <property type="entry name" value="FHA"/>
    <property type="match status" value="1"/>
</dbReference>
<dbReference type="AlphaFoldDB" id="C1E209"/>
<dbReference type="PROSITE" id="PS50006">
    <property type="entry name" value="FHA_DOMAIN"/>
    <property type="match status" value="1"/>
</dbReference>
<dbReference type="InterPro" id="IPR004088">
    <property type="entry name" value="KH_dom_type_1"/>
</dbReference>
<dbReference type="SMART" id="SM00240">
    <property type="entry name" value="FHA"/>
    <property type="match status" value="1"/>
</dbReference>
<dbReference type="RefSeq" id="XP_002500580.1">
    <property type="nucleotide sequence ID" value="XM_002500534.1"/>
</dbReference>
<accession>C1E209</accession>
<sequence>MGDDAQVKEEEGMSPPRGQSRSRSRSRSPRRRSYSPDRRRRRDSRDRSRSRSRGRGRSWSRSRSRSPRGYRRRSRSYSRSRSRSRSPPRRRRRSPPRGERDSRRPPPGGPARVKAEAEEAIPCVGYEGRIIGRGGETIRRIQEETGARISIDRASGECMVSGSTEQVILGSAAVKKIIAEAGERGGGGGGNGGGGGGFRPPSGPFEAEETIPCAGSEGRVIGKGGETIRRLQEETGCRIDIEKGSGLCTIKGTVAAVRAAAAAVRRQIEDGDGGGGGFKRKRDSEDEPIDSAAYGRELAQREEDDEPKPPPIEPDFGLSGALAAETNTVNGVTLVYTEPLEAKKPTVRWRLYVFKNGELQGDPLKIHQQSYYLLGRERKVVDIPTDHPSCSKQHAVIQFRARDVMDDDTGDMVQVVTPYILDLDSTNGTHLNGERIDPRKYYQLLEKDTLVFGQSTREFVILNEDSK</sequence>
<dbReference type="PANTHER" id="PTHR23308">
    <property type="entry name" value="NUCLEAR INHIBITOR OF PROTEIN PHOSPHATASE-1"/>
    <property type="match status" value="1"/>
</dbReference>
<gene>
    <name evidence="4" type="ORF">MICPUN_57067</name>
</gene>
<dbReference type="SUPFAM" id="SSF54791">
    <property type="entry name" value="Eukaryotic type KH-domain (KH-domain type I)"/>
    <property type="match status" value="2"/>
</dbReference>
<feature type="compositionally biased region" description="Basic residues" evidence="2">
    <location>
        <begin position="20"/>
        <end position="42"/>
    </location>
</feature>
<evidence type="ECO:0000256" key="1">
    <source>
        <dbReference type="PROSITE-ProRule" id="PRU00117"/>
    </source>
</evidence>
<proteinExistence type="predicted"/>
<dbReference type="OrthoDB" id="444265at2759"/>
<reference evidence="4 5" key="1">
    <citation type="journal article" date="2009" name="Science">
        <title>Green evolution and dynamic adaptations revealed by genomes of the marine picoeukaryotes Micromonas.</title>
        <authorList>
            <person name="Worden A.Z."/>
            <person name="Lee J.H."/>
            <person name="Mock T."/>
            <person name="Rouze P."/>
            <person name="Simmons M.P."/>
            <person name="Aerts A.L."/>
            <person name="Allen A.E."/>
            <person name="Cuvelier M.L."/>
            <person name="Derelle E."/>
            <person name="Everett M.V."/>
            <person name="Foulon E."/>
            <person name="Grimwood J."/>
            <person name="Gundlach H."/>
            <person name="Henrissat B."/>
            <person name="Napoli C."/>
            <person name="McDonald S.M."/>
            <person name="Parker M.S."/>
            <person name="Rombauts S."/>
            <person name="Salamov A."/>
            <person name="Von Dassow P."/>
            <person name="Badger J.H."/>
            <person name="Coutinho P.M."/>
            <person name="Demir E."/>
            <person name="Dubchak I."/>
            <person name="Gentemann C."/>
            <person name="Eikrem W."/>
            <person name="Gready J.E."/>
            <person name="John U."/>
            <person name="Lanier W."/>
            <person name="Lindquist E.A."/>
            <person name="Lucas S."/>
            <person name="Mayer K.F."/>
            <person name="Moreau H."/>
            <person name="Not F."/>
            <person name="Otillar R."/>
            <person name="Panaud O."/>
            <person name="Pangilinan J."/>
            <person name="Paulsen I."/>
            <person name="Piegu B."/>
            <person name="Poliakov A."/>
            <person name="Robbens S."/>
            <person name="Schmutz J."/>
            <person name="Toulza E."/>
            <person name="Wyss T."/>
            <person name="Zelensky A."/>
            <person name="Zhou K."/>
            <person name="Armbrust E.V."/>
            <person name="Bhattacharya D."/>
            <person name="Goodenough U.W."/>
            <person name="Van de Peer Y."/>
            <person name="Grigoriev I.V."/>
        </authorList>
    </citation>
    <scope>NUCLEOTIDE SEQUENCE [LARGE SCALE GENOMIC DNA]</scope>
    <source>
        <strain evidence="5">RCC299 / NOUM17</strain>
    </source>
</reference>